<dbReference type="GO" id="GO:0016831">
    <property type="term" value="F:carboxy-lyase activity"/>
    <property type="evidence" value="ECO:0007669"/>
    <property type="project" value="InterPro"/>
</dbReference>
<reference evidence="3 4" key="1">
    <citation type="submission" date="2018-11" db="EMBL/GenBank/DDBJ databases">
        <title>Rhodococcus spongicola sp. nov. and Rhodococcus xishaensis sp. nov. from marine sponges.</title>
        <authorList>
            <person name="Li L."/>
            <person name="Lin H.W."/>
        </authorList>
    </citation>
    <scope>NUCLEOTIDE SEQUENCE [LARGE SCALE GENOMIC DNA]</scope>
    <source>
        <strain evidence="3 4">CCTCC AB2014297</strain>
    </source>
</reference>
<dbReference type="InterPro" id="IPR032466">
    <property type="entry name" value="Metal_Hydrolase"/>
</dbReference>
<dbReference type="Proteomes" id="UP000286208">
    <property type="component" value="Unassembled WGS sequence"/>
</dbReference>
<dbReference type="EMBL" id="RKLP01000009">
    <property type="protein sequence ID" value="RVW08137.1"/>
    <property type="molecule type" value="Genomic_DNA"/>
</dbReference>
<protein>
    <submittedName>
        <fullName evidence="3">Amidohydrolase</fullName>
    </submittedName>
</protein>
<evidence type="ECO:0000259" key="2">
    <source>
        <dbReference type="Pfam" id="PF04909"/>
    </source>
</evidence>
<evidence type="ECO:0000313" key="4">
    <source>
        <dbReference type="Proteomes" id="UP000286208"/>
    </source>
</evidence>
<dbReference type="OrthoDB" id="8673349at2"/>
<dbReference type="InterPro" id="IPR032465">
    <property type="entry name" value="ACMSD"/>
</dbReference>
<proteinExistence type="predicted"/>
<dbReference type="GO" id="GO:0016787">
    <property type="term" value="F:hydrolase activity"/>
    <property type="evidence" value="ECO:0007669"/>
    <property type="project" value="UniProtKB-KW"/>
</dbReference>
<feature type="domain" description="Amidohydrolase-related" evidence="2">
    <location>
        <begin position="99"/>
        <end position="362"/>
    </location>
</feature>
<accession>A0A3S3AMA5</accession>
<dbReference type="GO" id="GO:0005737">
    <property type="term" value="C:cytoplasm"/>
    <property type="evidence" value="ECO:0007669"/>
    <property type="project" value="TreeGrafter"/>
</dbReference>
<dbReference type="SUPFAM" id="SSF51556">
    <property type="entry name" value="Metallo-dependent hydrolases"/>
    <property type="match status" value="1"/>
</dbReference>
<dbReference type="Pfam" id="PF04909">
    <property type="entry name" value="Amidohydro_2"/>
    <property type="match status" value="1"/>
</dbReference>
<comment type="caution">
    <text evidence="3">The sequence shown here is derived from an EMBL/GenBank/DDBJ whole genome shotgun (WGS) entry which is preliminary data.</text>
</comment>
<dbReference type="RefSeq" id="WP_127917293.1">
    <property type="nucleotide sequence ID" value="NZ_RKLP01000009.1"/>
</dbReference>
<dbReference type="PANTHER" id="PTHR21240:SF28">
    <property type="entry name" value="ISO-OROTATE DECARBOXYLASE (EUROFUNG)"/>
    <property type="match status" value="1"/>
</dbReference>
<dbReference type="Gene3D" id="3.20.20.140">
    <property type="entry name" value="Metal-dependent hydrolases"/>
    <property type="match status" value="1"/>
</dbReference>
<keyword evidence="4" id="KW-1185">Reference proteome</keyword>
<dbReference type="GO" id="GO:0019748">
    <property type="term" value="P:secondary metabolic process"/>
    <property type="evidence" value="ECO:0007669"/>
    <property type="project" value="TreeGrafter"/>
</dbReference>
<dbReference type="InterPro" id="IPR006680">
    <property type="entry name" value="Amidohydro-rel"/>
</dbReference>
<evidence type="ECO:0000256" key="1">
    <source>
        <dbReference type="ARBA" id="ARBA00023239"/>
    </source>
</evidence>
<evidence type="ECO:0000313" key="3">
    <source>
        <dbReference type="EMBL" id="RVW08137.1"/>
    </source>
</evidence>
<sequence length="411" mass="46790">MTNETPYILISADSHAGADHATYREYLDSEWREEFDAWRGKYKNPYRDLVDDGRTRNWDNERRMRETQGDGTVGEVLFPNTVPPFFPSAAVLAGPPRAEDFAKRLAGIRAHNRWLKDFCDDAPAQRAGVAQIFLNDVDEAVADVKWIKENGLRGGILLPNLAPDVKWVKPLYDPEYDRLWEVCEDLGVPVNSHAGTGLPDYGRYKTSSMLYINEVGFYSMRPLVQMILSGVFERFPKLKFAVSEQGCAWAPDLMRQLDTVDLRVKRTGRIGELFYSEDEQLPLRPSEYFRRNVWVGATMPSAQDMASRDTLGEGKFMWGSDYPHNEGTYPFTRECIRQVMHDVEEAELRKLFAENAAELYDFDLDALAPLAAKYGPTPSEVARPLTELPENPNDVLLRESFAKQLEAELSA</sequence>
<keyword evidence="1" id="KW-0456">Lyase</keyword>
<dbReference type="AlphaFoldDB" id="A0A3S3AMA5"/>
<keyword evidence="3" id="KW-0378">Hydrolase</keyword>
<dbReference type="PANTHER" id="PTHR21240">
    <property type="entry name" value="2-AMINO-3-CARBOXYLMUCONATE-6-SEMIALDEHYDE DECARBOXYLASE"/>
    <property type="match status" value="1"/>
</dbReference>
<organism evidence="3 4">
    <name type="scientific">Prescottella agglutinans</name>
    <dbReference type="NCBI Taxonomy" id="1644129"/>
    <lineage>
        <taxon>Bacteria</taxon>
        <taxon>Bacillati</taxon>
        <taxon>Actinomycetota</taxon>
        <taxon>Actinomycetes</taxon>
        <taxon>Mycobacteriales</taxon>
        <taxon>Nocardiaceae</taxon>
        <taxon>Prescottella</taxon>
    </lineage>
</organism>
<gene>
    <name evidence="3" type="ORF">EGT67_17100</name>
</gene>
<name>A0A3S3AMA5_9NOCA</name>